<dbReference type="EMBL" id="QZEI01000063">
    <property type="protein sequence ID" value="RLV58611.1"/>
    <property type="molecule type" value="Genomic_DNA"/>
</dbReference>
<proteinExistence type="predicted"/>
<dbReference type="RefSeq" id="WP_121840086.1">
    <property type="nucleotide sequence ID" value="NZ_ML014812.1"/>
</dbReference>
<protein>
    <submittedName>
        <fullName evidence="1">Uncharacterized protein</fullName>
    </submittedName>
</protein>
<organism evidence="1 2">
    <name type="scientific">Parashewanella curva</name>
    <dbReference type="NCBI Taxonomy" id="2338552"/>
    <lineage>
        <taxon>Bacteria</taxon>
        <taxon>Pseudomonadati</taxon>
        <taxon>Pseudomonadota</taxon>
        <taxon>Gammaproteobacteria</taxon>
        <taxon>Alteromonadales</taxon>
        <taxon>Shewanellaceae</taxon>
        <taxon>Parashewanella</taxon>
    </lineage>
</organism>
<comment type="caution">
    <text evidence="1">The sequence shown here is derived from an EMBL/GenBank/DDBJ whole genome shotgun (WGS) entry which is preliminary data.</text>
</comment>
<reference evidence="1 2" key="1">
    <citation type="submission" date="2018-09" db="EMBL/GenBank/DDBJ databases">
        <title>Phylogeny of the Shewanellaceae, and recommendation for two new genera, Pseudoshewanella and Parashewanella.</title>
        <authorList>
            <person name="Wang G."/>
        </authorList>
    </citation>
    <scope>NUCLEOTIDE SEQUENCE [LARGE SCALE GENOMIC DNA]</scope>
    <source>
        <strain evidence="1 2">C51</strain>
    </source>
</reference>
<sequence>MLKPEPITEQMDCAIGLAAIKAIFFHDSAYKLAELESNLSSMLYLFNDTQSFKDLGENERKALHLALLMAKDVSTAKSQALVSNAR</sequence>
<evidence type="ECO:0000313" key="1">
    <source>
        <dbReference type="EMBL" id="RLV58611.1"/>
    </source>
</evidence>
<dbReference type="AlphaFoldDB" id="A0A3L8PT83"/>
<accession>A0A3L8PT83</accession>
<gene>
    <name evidence="1" type="ORF">D5018_16455</name>
</gene>
<keyword evidence="2" id="KW-1185">Reference proteome</keyword>
<name>A0A3L8PT83_9GAMM</name>
<evidence type="ECO:0000313" key="2">
    <source>
        <dbReference type="Proteomes" id="UP000281474"/>
    </source>
</evidence>
<dbReference type="Proteomes" id="UP000281474">
    <property type="component" value="Unassembled WGS sequence"/>
</dbReference>